<comment type="caution">
    <text evidence="2">The sequence shown here is derived from an EMBL/GenBank/DDBJ whole genome shotgun (WGS) entry which is preliminary data.</text>
</comment>
<feature type="region of interest" description="Disordered" evidence="1">
    <location>
        <begin position="1"/>
        <end position="28"/>
    </location>
</feature>
<proteinExistence type="predicted"/>
<accession>A0A4Y2KTL3</accession>
<evidence type="ECO:0000313" key="3">
    <source>
        <dbReference type="Proteomes" id="UP000499080"/>
    </source>
</evidence>
<dbReference type="AlphaFoldDB" id="A0A4Y2KTL3"/>
<name>A0A4Y2KTL3_ARAVE</name>
<evidence type="ECO:0000313" key="2">
    <source>
        <dbReference type="EMBL" id="GBN05685.1"/>
    </source>
</evidence>
<evidence type="ECO:0000256" key="1">
    <source>
        <dbReference type="SAM" id="MobiDB-lite"/>
    </source>
</evidence>
<gene>
    <name evidence="2" type="ORF">AVEN_107843_1</name>
</gene>
<reference evidence="2 3" key="1">
    <citation type="journal article" date="2019" name="Sci. Rep.">
        <title>Orb-weaving spider Araneus ventricosus genome elucidates the spidroin gene catalogue.</title>
        <authorList>
            <person name="Kono N."/>
            <person name="Nakamura H."/>
            <person name="Ohtoshi R."/>
            <person name="Moran D.A.P."/>
            <person name="Shinohara A."/>
            <person name="Yoshida Y."/>
            <person name="Fujiwara M."/>
            <person name="Mori M."/>
            <person name="Tomita M."/>
            <person name="Arakawa K."/>
        </authorList>
    </citation>
    <scope>NUCLEOTIDE SEQUENCE [LARGE SCALE GENOMIC DNA]</scope>
</reference>
<dbReference type="Proteomes" id="UP000499080">
    <property type="component" value="Unassembled WGS sequence"/>
</dbReference>
<dbReference type="EMBL" id="BGPR01004992">
    <property type="protein sequence ID" value="GBN05685.1"/>
    <property type="molecule type" value="Genomic_DNA"/>
</dbReference>
<organism evidence="2 3">
    <name type="scientific">Araneus ventricosus</name>
    <name type="common">Orbweaver spider</name>
    <name type="synonym">Epeira ventricosa</name>
    <dbReference type="NCBI Taxonomy" id="182803"/>
    <lineage>
        <taxon>Eukaryota</taxon>
        <taxon>Metazoa</taxon>
        <taxon>Ecdysozoa</taxon>
        <taxon>Arthropoda</taxon>
        <taxon>Chelicerata</taxon>
        <taxon>Arachnida</taxon>
        <taxon>Araneae</taxon>
        <taxon>Araneomorphae</taxon>
        <taxon>Entelegynae</taxon>
        <taxon>Araneoidea</taxon>
        <taxon>Araneidae</taxon>
        <taxon>Araneus</taxon>
    </lineage>
</organism>
<keyword evidence="3" id="KW-1185">Reference proteome</keyword>
<sequence length="85" mass="10135">MSALWGPWSPQFSRPDPPRTRRKREVKGSHDVVKTTLHYITRRVLKELCRVTVAKITQVDRQRELITLWLFPMMKREGERMFVVG</sequence>
<protein>
    <submittedName>
        <fullName evidence="2">Uncharacterized protein</fullName>
    </submittedName>
</protein>